<gene>
    <name evidence="1" type="ORF">NPIL_402741</name>
</gene>
<dbReference type="EMBL" id="BMAW01077317">
    <property type="protein sequence ID" value="GFU05703.1"/>
    <property type="molecule type" value="Genomic_DNA"/>
</dbReference>
<protein>
    <submittedName>
        <fullName evidence="1">Uncharacterized protein</fullName>
    </submittedName>
</protein>
<proteinExistence type="predicted"/>
<evidence type="ECO:0000313" key="1">
    <source>
        <dbReference type="EMBL" id="GFU05703.1"/>
    </source>
</evidence>
<name>A0A8X6UCU6_NEPPI</name>
<evidence type="ECO:0000313" key="2">
    <source>
        <dbReference type="Proteomes" id="UP000887013"/>
    </source>
</evidence>
<keyword evidence="2" id="KW-1185">Reference proteome</keyword>
<dbReference type="AlphaFoldDB" id="A0A8X6UCU6"/>
<dbReference type="Proteomes" id="UP000887013">
    <property type="component" value="Unassembled WGS sequence"/>
</dbReference>
<organism evidence="1 2">
    <name type="scientific">Nephila pilipes</name>
    <name type="common">Giant wood spider</name>
    <name type="synonym">Nephila maculata</name>
    <dbReference type="NCBI Taxonomy" id="299642"/>
    <lineage>
        <taxon>Eukaryota</taxon>
        <taxon>Metazoa</taxon>
        <taxon>Ecdysozoa</taxon>
        <taxon>Arthropoda</taxon>
        <taxon>Chelicerata</taxon>
        <taxon>Arachnida</taxon>
        <taxon>Araneae</taxon>
        <taxon>Araneomorphae</taxon>
        <taxon>Entelegynae</taxon>
        <taxon>Araneoidea</taxon>
        <taxon>Nephilidae</taxon>
        <taxon>Nephila</taxon>
    </lineage>
</organism>
<accession>A0A8X6UCU6</accession>
<sequence length="99" mass="11181">MEAVDLEKYPVCLSSLLVVRSEEFPSRCREVTNLLKRLMMTFTKILTVNPDTIKDFSTILLEHKAALEDLDKSTAAVTNIDDLEAEIENSLECNESIAF</sequence>
<reference evidence="1" key="1">
    <citation type="submission" date="2020-08" db="EMBL/GenBank/DDBJ databases">
        <title>Multicomponent nature underlies the extraordinary mechanical properties of spider dragline silk.</title>
        <authorList>
            <person name="Kono N."/>
            <person name="Nakamura H."/>
            <person name="Mori M."/>
            <person name="Yoshida Y."/>
            <person name="Ohtoshi R."/>
            <person name="Malay A.D."/>
            <person name="Moran D.A.P."/>
            <person name="Tomita M."/>
            <person name="Numata K."/>
            <person name="Arakawa K."/>
        </authorList>
    </citation>
    <scope>NUCLEOTIDE SEQUENCE</scope>
</reference>
<comment type="caution">
    <text evidence="1">The sequence shown here is derived from an EMBL/GenBank/DDBJ whole genome shotgun (WGS) entry which is preliminary data.</text>
</comment>